<protein>
    <recommendedName>
        <fullName evidence="1">GAT domain-containing protein</fullName>
    </recommendedName>
</protein>
<dbReference type="HOGENOM" id="CLU_590012_0_0_2"/>
<dbReference type="Proteomes" id="UP000001901">
    <property type="component" value="Chromosome"/>
</dbReference>
<reference evidence="2 3" key="1">
    <citation type="journal article" date="2010" name="Stand. Genomic Sci.">
        <title>Complete genome sequence of Archaeoglobus profundus type strain (AV18).</title>
        <authorList>
            <person name="von Jan M."/>
            <person name="Lapidus A."/>
            <person name="Del Rio T.G."/>
            <person name="Copeland A."/>
            <person name="Tice H."/>
            <person name="Cheng J.F."/>
            <person name="Lucas S."/>
            <person name="Chen F."/>
            <person name="Nolan M."/>
            <person name="Goodwin L."/>
            <person name="Han C."/>
            <person name="Pitluck S."/>
            <person name="Liolios K."/>
            <person name="Ivanova N."/>
            <person name="Mavromatis K."/>
            <person name="Ovchinnikova G."/>
            <person name="Chertkov O."/>
            <person name="Pati A."/>
            <person name="Chen A."/>
            <person name="Palaniappan K."/>
            <person name="Land M."/>
            <person name="Hauser L."/>
            <person name="Chang Y.J."/>
            <person name="Jeffries C.D."/>
            <person name="Saunders E."/>
            <person name="Brettin T."/>
            <person name="Detter J.C."/>
            <person name="Chain P."/>
            <person name="Eichinger K."/>
            <person name="Huber H."/>
            <person name="Spring S."/>
            <person name="Rohde M."/>
            <person name="Goker M."/>
            <person name="Wirth R."/>
            <person name="Woyke T."/>
            <person name="Bristow J."/>
            <person name="Eisen J.A."/>
            <person name="Markowitz V."/>
            <person name="Hugenholtz P."/>
            <person name="Kyrpides N.C."/>
            <person name="Klenk H.P."/>
        </authorList>
    </citation>
    <scope>NUCLEOTIDE SEQUENCE [LARGE SCALE GENOMIC DNA]</scope>
    <source>
        <strain evidence="3">DSM 5631 / JCM 9629 / NBRC 100127 / Av18</strain>
    </source>
</reference>
<dbReference type="GO" id="GO:0035091">
    <property type="term" value="F:phosphatidylinositol binding"/>
    <property type="evidence" value="ECO:0007669"/>
    <property type="project" value="InterPro"/>
</dbReference>
<keyword evidence="3" id="KW-1185">Reference proteome</keyword>
<feature type="domain" description="GAT" evidence="1">
    <location>
        <begin position="251"/>
        <end position="380"/>
    </location>
</feature>
<dbReference type="KEGG" id="apo:Arcpr_0883"/>
<proteinExistence type="predicted"/>
<evidence type="ECO:0000313" key="2">
    <source>
        <dbReference type="EMBL" id="ADB57946.1"/>
    </source>
</evidence>
<accession>D2RI21</accession>
<dbReference type="GeneID" id="8739546"/>
<evidence type="ECO:0000259" key="1">
    <source>
        <dbReference type="PROSITE" id="PS50909"/>
    </source>
</evidence>
<dbReference type="eggNOG" id="arCOG03388">
    <property type="taxonomic scope" value="Archaea"/>
</dbReference>
<dbReference type="STRING" id="572546.Arcpr_0883"/>
<dbReference type="EMBL" id="CP001857">
    <property type="protein sequence ID" value="ADB57946.1"/>
    <property type="molecule type" value="Genomic_DNA"/>
</dbReference>
<dbReference type="InterPro" id="IPR004152">
    <property type="entry name" value="GAT_dom"/>
</dbReference>
<dbReference type="PaxDb" id="572546-Arcpr_0883"/>
<dbReference type="RefSeq" id="WP_012940282.1">
    <property type="nucleotide sequence ID" value="NC_013741.1"/>
</dbReference>
<evidence type="ECO:0000313" key="3">
    <source>
        <dbReference type="Proteomes" id="UP000001901"/>
    </source>
</evidence>
<gene>
    <name evidence="2" type="ordered locus">Arcpr_0883</name>
</gene>
<dbReference type="GO" id="GO:0043130">
    <property type="term" value="F:ubiquitin binding"/>
    <property type="evidence" value="ECO:0007669"/>
    <property type="project" value="InterPro"/>
</dbReference>
<dbReference type="PROSITE" id="PS50909">
    <property type="entry name" value="GAT"/>
    <property type="match status" value="1"/>
</dbReference>
<dbReference type="AlphaFoldDB" id="D2RI21"/>
<name>D2RI21_ARCPA</name>
<organism evidence="2 3">
    <name type="scientific">Archaeoglobus profundus (strain DSM 5631 / JCM 9629 / NBRC 100127 / Av18)</name>
    <dbReference type="NCBI Taxonomy" id="572546"/>
    <lineage>
        <taxon>Archaea</taxon>
        <taxon>Methanobacteriati</taxon>
        <taxon>Methanobacteriota</taxon>
        <taxon>Archaeoglobi</taxon>
        <taxon>Archaeoglobales</taxon>
        <taxon>Archaeoglobaceae</taxon>
        <taxon>Archaeoglobus</taxon>
    </lineage>
</organism>
<dbReference type="eggNOG" id="arCOG03386">
    <property type="taxonomic scope" value="Archaea"/>
</dbReference>
<sequence>MRWLALVMVVLLVMPTAMAKMSLSVSEQGHMGVNAGEQGYMGVNAGGHGHVNMSVGYGHMNVNVSAGVEANGSTSTVSTGGTVEGSVSINNNTVTVGVKERHEINVGGSTTTPTSGKVRYEHEYRHKVSIKEENWIKNREERIRHINEIRHEIKKKIRERLEEFKKKFVHIEEKREARKKNMVNSMKMYEEYRNLYLKMGLNSKEGFKYAKHFVYHGGYACINFFMLIRSDIEMSNLPNKDEILQEIDSYISALEEKINAINNSTSPEELRSATRELRDLWNEIKPKIRLYTQLTIVAKLENVLDRAEMIGMNLTATVQDYNVSELEDLLSEYFAHIDNARNYLNEAVERIESGEDAMDYIMEARAEINEAFMVLKDIYRELFKVRAQPLSLGNRTGEFWVRMSGYSDVSGKCIVHIKGNATVVVTPKSAVITTVGFEKVSENNETVTYSGTGNIVVKGNVTVSVEGNYTMFVKGVANIYLDGEGVYKVKPLPEEKMGEFELSGEETIAIGE</sequence>